<dbReference type="InterPro" id="IPR036188">
    <property type="entry name" value="FAD/NAD-bd_sf"/>
</dbReference>
<comment type="caution">
    <text evidence="4">The sequence shown here is derived from an EMBL/GenBank/DDBJ whole genome shotgun (WGS) entry which is preliminary data.</text>
</comment>
<evidence type="ECO:0000259" key="3">
    <source>
        <dbReference type="PROSITE" id="PS51645"/>
    </source>
</evidence>
<gene>
    <name evidence="4" type="ORF">RSSM_04637</name>
</gene>
<dbReference type="InterPro" id="IPR002937">
    <property type="entry name" value="Amino_oxidase"/>
</dbReference>
<accession>M5TXH6</accession>
<dbReference type="PATRIC" id="fig|1263870.3.peg.4903"/>
<dbReference type="Pfam" id="PF00875">
    <property type="entry name" value="DNA_photolyase"/>
    <property type="match status" value="1"/>
</dbReference>
<dbReference type="EMBL" id="ANOH01000319">
    <property type="protein sequence ID" value="EMI53890.1"/>
    <property type="molecule type" value="Genomic_DNA"/>
</dbReference>
<keyword evidence="4" id="KW-0456">Lyase</keyword>
<proteinExistence type="predicted"/>
<dbReference type="InterPro" id="IPR036134">
    <property type="entry name" value="Crypto/Photolyase_FAD-like_sf"/>
</dbReference>
<dbReference type="Pfam" id="PF01593">
    <property type="entry name" value="Amino_oxidase"/>
    <property type="match status" value="1"/>
</dbReference>
<protein>
    <submittedName>
        <fullName evidence="4">Deoxyribodipyrimidine photolyase</fullName>
    </submittedName>
</protein>
<dbReference type="SUPFAM" id="SSF48173">
    <property type="entry name" value="Cryptochrome/photolyase FAD-binding domain"/>
    <property type="match status" value="1"/>
</dbReference>
<evidence type="ECO:0000256" key="1">
    <source>
        <dbReference type="ARBA" id="ARBA00001932"/>
    </source>
</evidence>
<dbReference type="InterPro" id="IPR006050">
    <property type="entry name" value="DNA_photolyase_N"/>
</dbReference>
<feature type="domain" description="Photolyase/cryptochrome alpha/beta" evidence="3">
    <location>
        <begin position="1"/>
        <end position="130"/>
    </location>
</feature>
<dbReference type="Proteomes" id="UP000011885">
    <property type="component" value="Unassembled WGS sequence"/>
</dbReference>
<dbReference type="Pfam" id="PF13450">
    <property type="entry name" value="NAD_binding_8"/>
    <property type="match status" value="1"/>
</dbReference>
<keyword evidence="5" id="KW-1185">Reference proteome</keyword>
<comment type="cofactor">
    <cofactor evidence="1">
        <name>(6R)-5,10-methylene-5,6,7,8-tetrahydrofolate</name>
        <dbReference type="ChEBI" id="CHEBI:15636"/>
    </cofactor>
</comment>
<feature type="region of interest" description="Disordered" evidence="2">
    <location>
        <begin position="141"/>
        <end position="170"/>
    </location>
</feature>
<evidence type="ECO:0000313" key="4">
    <source>
        <dbReference type="EMBL" id="EMI53890.1"/>
    </source>
</evidence>
<dbReference type="GO" id="GO:0016491">
    <property type="term" value="F:oxidoreductase activity"/>
    <property type="evidence" value="ECO:0007669"/>
    <property type="project" value="InterPro"/>
</dbReference>
<dbReference type="Gene3D" id="1.10.579.10">
    <property type="entry name" value="DNA Cyclobutane Dipyrimidine Photolyase, subunit A, domain 3"/>
    <property type="match status" value="1"/>
</dbReference>
<dbReference type="SUPFAM" id="SSF52425">
    <property type="entry name" value="Cryptochrome/photolyase, N-terminal domain"/>
    <property type="match status" value="1"/>
</dbReference>
<feature type="region of interest" description="Disordered" evidence="2">
    <location>
        <begin position="202"/>
        <end position="243"/>
    </location>
</feature>
<organism evidence="4 5">
    <name type="scientific">Rhodopirellula sallentina SM41</name>
    <dbReference type="NCBI Taxonomy" id="1263870"/>
    <lineage>
        <taxon>Bacteria</taxon>
        <taxon>Pseudomonadati</taxon>
        <taxon>Planctomycetota</taxon>
        <taxon>Planctomycetia</taxon>
        <taxon>Pirellulales</taxon>
        <taxon>Pirellulaceae</taxon>
        <taxon>Rhodopirellula</taxon>
    </lineage>
</organism>
<dbReference type="Gene3D" id="1.25.40.80">
    <property type="match status" value="1"/>
</dbReference>
<dbReference type="PANTHER" id="PTHR16128:SF5">
    <property type="entry name" value="FAD_NAD(P)-BINDING OXIDOREDUCTASE FAMILY PROTEIN"/>
    <property type="match status" value="1"/>
</dbReference>
<dbReference type="Gene3D" id="3.40.50.620">
    <property type="entry name" value="HUPs"/>
    <property type="match status" value="1"/>
</dbReference>
<dbReference type="AlphaFoldDB" id="M5TXH6"/>
<dbReference type="InterPro" id="IPR036155">
    <property type="entry name" value="Crypto/Photolyase_N_sf"/>
</dbReference>
<dbReference type="Gene3D" id="3.50.50.60">
    <property type="entry name" value="FAD/NAD(P)-binding domain"/>
    <property type="match status" value="1"/>
</dbReference>
<name>M5TXH6_9BACT</name>
<evidence type="ECO:0000313" key="5">
    <source>
        <dbReference type="Proteomes" id="UP000011885"/>
    </source>
</evidence>
<dbReference type="GO" id="GO:0016829">
    <property type="term" value="F:lyase activity"/>
    <property type="evidence" value="ECO:0007669"/>
    <property type="project" value="UniProtKB-KW"/>
</dbReference>
<dbReference type="PANTHER" id="PTHR16128">
    <property type="entry name" value="FAD/NAD(P)-BINDING OXIDOREDUCTASE FAMILY PROTEIN"/>
    <property type="match status" value="1"/>
</dbReference>
<sequence>MLYWMHNALRVHDNPALDVASHLARQNGLPLLVYHGLSEKYPYASDRHHAFIMQGARDVQREMAEAGYTYVFHLERAGHRGAHLRDLTRRAAVVVTETMPVAPLVQWAERLRCITTTPLVSVDTTCLVPLSVVAGLAAEKSSESTDPLAPSELLHRPPQNPSENEDESGFASRAHELAAPWVDRAFRYRELAQSAYDDRVAAPYPSNLSTDPSSEPAPIDSTTDHRKSSGNEASPASDESEELPEAYVGPLGLEPLDLQDACLAELIGQCKIDHSIAPVPDSPGGSRAGYARWNAFRENGLSSYDQTRNDSADPLAGSRLSAYLHYGMVSPFRIAREAAELCGMSPSPTSDCKSAGAQKFLDEFLIWREMSFHFCELYADKLDTLESCPEWAQTSLREHASDDRESTYSWEELARGKTHEALWNAAQRSLLRHGELHNNVRMTWGKALLPMTKCPEQALCCAIDLNHRYALDGRSPASYGGILWCFGQFDRPFKPASPVFGLVRARSVEEHAQRLDLDRFTVRTDRPIAATLPRVAVIGAGLGGLMAARTMADHGLDVHVFEKSRGVGGRMATRRGDGIPSFDHGAQYFTVRDDRFARHVRSWIANGVVAPWMGRIVELRPGGEVVAEKRSQVRYVGTPAMNSIAKHLAADLDITLGCRVESLRRHHDTWELIQDDQTSLGRFDIVVTNGPPAQSASLLQGHTDLAETAASAPMVPCWSVMLHCEGLSDLKFDGAFINEGPLRWIARNDAKPGRENSTSSAASSWVLHASDEWSTEHLEIDRDDAQQQLINAFEEILGRKITAVHHVATHRWRYANTRKALDERCLWDPTTMLGACGDWCGGPRVEGAFLSGSAMAGAVLRYVTVDRPAPATSQSSHGTKRSAVS</sequence>
<reference evidence="4 5" key="1">
    <citation type="journal article" date="2013" name="Mar. Genomics">
        <title>Expression of sulfatases in Rhodopirellula baltica and the diversity of sulfatases in the genus Rhodopirellula.</title>
        <authorList>
            <person name="Wegner C.E."/>
            <person name="Richter-Heitmann T."/>
            <person name="Klindworth A."/>
            <person name="Klockow C."/>
            <person name="Richter M."/>
            <person name="Achstetter T."/>
            <person name="Glockner F.O."/>
            <person name="Harder J."/>
        </authorList>
    </citation>
    <scope>NUCLEOTIDE SEQUENCE [LARGE SCALE GENOMIC DNA]</scope>
    <source>
        <strain evidence="4 5">SM41</strain>
    </source>
</reference>
<dbReference type="SUPFAM" id="SSF51905">
    <property type="entry name" value="FAD/NAD(P)-binding domain"/>
    <property type="match status" value="1"/>
</dbReference>
<dbReference type="PROSITE" id="PS51645">
    <property type="entry name" value="PHR_CRY_ALPHA_BETA"/>
    <property type="match status" value="1"/>
</dbReference>
<dbReference type="InterPro" id="IPR014729">
    <property type="entry name" value="Rossmann-like_a/b/a_fold"/>
</dbReference>
<dbReference type="Gene3D" id="3.90.660.10">
    <property type="match status" value="1"/>
</dbReference>
<evidence type="ECO:0000256" key="2">
    <source>
        <dbReference type="SAM" id="MobiDB-lite"/>
    </source>
</evidence>